<evidence type="ECO:0000313" key="1">
    <source>
        <dbReference type="EMBL" id="GAC11040.1"/>
    </source>
</evidence>
<dbReference type="EMBL" id="BAEM01000040">
    <property type="protein sequence ID" value="GAC11040.1"/>
    <property type="molecule type" value="Genomic_DNA"/>
</dbReference>
<dbReference type="Proteomes" id="UP000006320">
    <property type="component" value="Unassembled WGS sequence"/>
</dbReference>
<dbReference type="AlphaFoldDB" id="A0AAV3V3C0"/>
<accession>A0AAV3V3C0</accession>
<protein>
    <submittedName>
        <fullName evidence="1">Uncharacterized protein</fullName>
    </submittedName>
</protein>
<comment type="caution">
    <text evidence="1">The sequence shown here is derived from an EMBL/GenBank/DDBJ whole genome shotgun (WGS) entry which is preliminary data.</text>
</comment>
<reference evidence="1 2" key="1">
    <citation type="journal article" date="2017" name="Antonie Van Leeuwenhoek">
        <title>Rhizobium rhizosphaerae sp. nov., a novel species isolated from rice rhizosphere.</title>
        <authorList>
            <person name="Zhao J.J."/>
            <person name="Zhang J."/>
            <person name="Zhang R.J."/>
            <person name="Zhang C.W."/>
            <person name="Yin H.Q."/>
            <person name="Zhang X.X."/>
        </authorList>
    </citation>
    <scope>NUCLEOTIDE SEQUENCE [LARGE SCALE GENOMIC DNA]</scope>
    <source>
        <strain evidence="1 2">S18K6</strain>
    </source>
</reference>
<gene>
    <name evidence="1" type="ORF">GCHA_3099</name>
</gene>
<sequence length="43" mass="4769">MLTQITALFSNNSVKVAFTLSEINTEYAERQKALSFVLSAQGF</sequence>
<evidence type="ECO:0000313" key="2">
    <source>
        <dbReference type="Proteomes" id="UP000006320"/>
    </source>
</evidence>
<name>A0AAV3V3C0_9ALTE</name>
<organism evidence="1 2">
    <name type="scientific">Paraglaciecola chathamensis S18K6</name>
    <dbReference type="NCBI Taxonomy" id="1127672"/>
    <lineage>
        <taxon>Bacteria</taxon>
        <taxon>Pseudomonadati</taxon>
        <taxon>Pseudomonadota</taxon>
        <taxon>Gammaproteobacteria</taxon>
        <taxon>Alteromonadales</taxon>
        <taxon>Alteromonadaceae</taxon>
        <taxon>Paraglaciecola</taxon>
    </lineage>
</organism>
<proteinExistence type="predicted"/>